<evidence type="ECO:0000313" key="1">
    <source>
        <dbReference type="EMBL" id="CAI8935998.1"/>
    </source>
</evidence>
<protein>
    <submittedName>
        <fullName evidence="1">Uncharacterized protein</fullName>
    </submittedName>
</protein>
<reference evidence="1 2" key="1">
    <citation type="submission" date="2023-03" db="EMBL/GenBank/DDBJ databases">
        <authorList>
            <person name="Pearce D."/>
        </authorList>
    </citation>
    <scope>NUCLEOTIDE SEQUENCE [LARGE SCALE GENOMIC DNA]</scope>
    <source>
        <strain evidence="1">Msz</strain>
    </source>
</reference>
<dbReference type="EMBL" id="OX458333">
    <property type="protein sequence ID" value="CAI8935998.1"/>
    <property type="molecule type" value="Genomic_DNA"/>
</dbReference>
<organism evidence="1 2">
    <name type="scientific">Methylocaldum szegediense</name>
    <dbReference type="NCBI Taxonomy" id="73780"/>
    <lineage>
        <taxon>Bacteria</taxon>
        <taxon>Pseudomonadati</taxon>
        <taxon>Pseudomonadota</taxon>
        <taxon>Gammaproteobacteria</taxon>
        <taxon>Methylococcales</taxon>
        <taxon>Methylococcaceae</taxon>
        <taxon>Methylocaldum</taxon>
    </lineage>
</organism>
<evidence type="ECO:0000313" key="2">
    <source>
        <dbReference type="Proteomes" id="UP001162030"/>
    </source>
</evidence>
<dbReference type="Proteomes" id="UP001162030">
    <property type="component" value="Chromosome"/>
</dbReference>
<name>A0ABN8XCP1_9GAMM</name>
<sequence>MVPAWKLEEALQAMVAHQGEFQSECVTSLSEYVTFKLHIPV</sequence>
<gene>
    <name evidence="1" type="ORF">MSZNOR_4140</name>
</gene>
<proteinExistence type="predicted"/>
<keyword evidence="2" id="KW-1185">Reference proteome</keyword>
<accession>A0ABN8XCP1</accession>